<dbReference type="SUPFAM" id="SSF51215">
    <property type="entry name" value="Regulatory protein AraC"/>
    <property type="match status" value="1"/>
</dbReference>
<keyword evidence="6" id="KW-1185">Reference proteome</keyword>
<keyword evidence="1" id="KW-0805">Transcription regulation</keyword>
<dbReference type="InterPro" id="IPR020449">
    <property type="entry name" value="Tscrpt_reg_AraC-type_HTH"/>
</dbReference>
<evidence type="ECO:0000313" key="6">
    <source>
        <dbReference type="Proteomes" id="UP001597180"/>
    </source>
</evidence>
<dbReference type="PROSITE" id="PS01124">
    <property type="entry name" value="HTH_ARAC_FAMILY_2"/>
    <property type="match status" value="1"/>
</dbReference>
<dbReference type="Proteomes" id="UP001597180">
    <property type="component" value="Unassembled WGS sequence"/>
</dbReference>
<organism evidence="5 6">
    <name type="scientific">Paenibacillus vulneris</name>
    <dbReference type="NCBI Taxonomy" id="1133364"/>
    <lineage>
        <taxon>Bacteria</taxon>
        <taxon>Bacillati</taxon>
        <taxon>Bacillota</taxon>
        <taxon>Bacilli</taxon>
        <taxon>Bacillales</taxon>
        <taxon>Paenibacillaceae</taxon>
        <taxon>Paenibacillus</taxon>
    </lineage>
</organism>
<dbReference type="RefSeq" id="WP_345589965.1">
    <property type="nucleotide sequence ID" value="NZ_BAABJG010000021.1"/>
</dbReference>
<comment type="caution">
    <text evidence="5">The sequence shown here is derived from an EMBL/GenBank/DDBJ whole genome shotgun (WGS) entry which is preliminary data.</text>
</comment>
<evidence type="ECO:0000256" key="2">
    <source>
        <dbReference type="ARBA" id="ARBA00023125"/>
    </source>
</evidence>
<dbReference type="PROSITE" id="PS00041">
    <property type="entry name" value="HTH_ARAC_FAMILY_1"/>
    <property type="match status" value="1"/>
</dbReference>
<evidence type="ECO:0000256" key="1">
    <source>
        <dbReference type="ARBA" id="ARBA00023015"/>
    </source>
</evidence>
<keyword evidence="3" id="KW-0804">Transcription</keyword>
<proteinExistence type="predicted"/>
<sequence>MQEYANEFADLWLKLPSPLLQKGGMRIVRAGRNEAKPTYRIGPKIIECHSLHFILEGELTLEYASKQASLNKGDLFCLFPYTPYLYSRRTLTKPLRMVWLALDGEQVPEAVQRIGLTKASPYLKKAVDARVKSILHRIIGLQAQSPSKELAELSELYRLFDRLTQLQTTPAIETDPDWLDKSIEYLQLHYTEPLKIEELARFAGVNRTYFSTQFHRKTGAAPMQYLQKLRMDKASQLLRCTSLAVTEIAFTIGYPDLYSFTRAFKNYYGASPSSYRNSPRETPPPPV</sequence>
<protein>
    <submittedName>
        <fullName evidence="5">AraC family transcriptional regulator</fullName>
    </submittedName>
</protein>
<dbReference type="Pfam" id="PF02311">
    <property type="entry name" value="AraC_binding"/>
    <property type="match status" value="1"/>
</dbReference>
<dbReference type="SUPFAM" id="SSF46689">
    <property type="entry name" value="Homeodomain-like"/>
    <property type="match status" value="2"/>
</dbReference>
<dbReference type="PANTHER" id="PTHR43280">
    <property type="entry name" value="ARAC-FAMILY TRANSCRIPTIONAL REGULATOR"/>
    <property type="match status" value="1"/>
</dbReference>
<dbReference type="PANTHER" id="PTHR43280:SF2">
    <property type="entry name" value="HTH-TYPE TRANSCRIPTIONAL REGULATOR EXSA"/>
    <property type="match status" value="1"/>
</dbReference>
<reference evidence="6" key="1">
    <citation type="journal article" date="2019" name="Int. J. Syst. Evol. Microbiol.">
        <title>The Global Catalogue of Microorganisms (GCM) 10K type strain sequencing project: providing services to taxonomists for standard genome sequencing and annotation.</title>
        <authorList>
            <consortium name="The Broad Institute Genomics Platform"/>
            <consortium name="The Broad Institute Genome Sequencing Center for Infectious Disease"/>
            <person name="Wu L."/>
            <person name="Ma J."/>
        </authorList>
    </citation>
    <scope>NUCLEOTIDE SEQUENCE [LARGE SCALE GENOMIC DNA]</scope>
    <source>
        <strain evidence="6">CCUG 53270</strain>
    </source>
</reference>
<dbReference type="EMBL" id="JBHTLU010000015">
    <property type="protein sequence ID" value="MFD1221252.1"/>
    <property type="molecule type" value="Genomic_DNA"/>
</dbReference>
<dbReference type="PRINTS" id="PR00032">
    <property type="entry name" value="HTHARAC"/>
</dbReference>
<dbReference type="Pfam" id="PF12833">
    <property type="entry name" value="HTH_18"/>
    <property type="match status" value="1"/>
</dbReference>
<evidence type="ECO:0000313" key="5">
    <source>
        <dbReference type="EMBL" id="MFD1221252.1"/>
    </source>
</evidence>
<gene>
    <name evidence="5" type="ORF">ACFQ4B_14095</name>
</gene>
<name>A0ABW3ULR7_9BACL</name>
<dbReference type="Gene3D" id="1.10.10.60">
    <property type="entry name" value="Homeodomain-like"/>
    <property type="match status" value="2"/>
</dbReference>
<feature type="domain" description="HTH araC/xylS-type" evidence="4">
    <location>
        <begin position="180"/>
        <end position="278"/>
    </location>
</feature>
<dbReference type="InterPro" id="IPR018062">
    <property type="entry name" value="HTH_AraC-typ_CS"/>
</dbReference>
<evidence type="ECO:0000259" key="4">
    <source>
        <dbReference type="PROSITE" id="PS01124"/>
    </source>
</evidence>
<dbReference type="InterPro" id="IPR037923">
    <property type="entry name" value="HTH-like"/>
</dbReference>
<keyword evidence="2" id="KW-0238">DNA-binding</keyword>
<evidence type="ECO:0000256" key="3">
    <source>
        <dbReference type="ARBA" id="ARBA00023163"/>
    </source>
</evidence>
<dbReference type="InterPro" id="IPR018060">
    <property type="entry name" value="HTH_AraC"/>
</dbReference>
<accession>A0ABW3ULR7</accession>
<dbReference type="SMART" id="SM00342">
    <property type="entry name" value="HTH_ARAC"/>
    <property type="match status" value="1"/>
</dbReference>
<dbReference type="InterPro" id="IPR003313">
    <property type="entry name" value="AraC-bd"/>
</dbReference>
<dbReference type="InterPro" id="IPR009057">
    <property type="entry name" value="Homeodomain-like_sf"/>
</dbReference>